<feature type="region of interest" description="Disordered" evidence="1">
    <location>
        <begin position="66"/>
        <end position="86"/>
    </location>
</feature>
<protein>
    <submittedName>
        <fullName evidence="2">Uncharacterized protein</fullName>
    </submittedName>
</protein>
<proteinExistence type="predicted"/>
<evidence type="ECO:0000256" key="1">
    <source>
        <dbReference type="SAM" id="MobiDB-lite"/>
    </source>
</evidence>
<evidence type="ECO:0000313" key="2">
    <source>
        <dbReference type="EMBL" id="KAF6026134.1"/>
    </source>
</evidence>
<evidence type="ECO:0000313" key="3">
    <source>
        <dbReference type="Proteomes" id="UP000593567"/>
    </source>
</evidence>
<reference evidence="2" key="1">
    <citation type="submission" date="2020-06" db="EMBL/GenBank/DDBJ databases">
        <title>Draft genome of Bugula neritina, a colonial animal packing powerful symbionts and potential medicines.</title>
        <authorList>
            <person name="Rayko M."/>
        </authorList>
    </citation>
    <scope>NUCLEOTIDE SEQUENCE [LARGE SCALE GENOMIC DNA]</scope>
    <source>
        <strain evidence="2">Kwan_BN1</strain>
    </source>
</reference>
<accession>A0A7J7JKM8</accession>
<keyword evidence="3" id="KW-1185">Reference proteome</keyword>
<dbReference type="AlphaFoldDB" id="A0A7J7JKM8"/>
<gene>
    <name evidence="2" type="ORF">EB796_015554</name>
</gene>
<dbReference type="EMBL" id="VXIV02002342">
    <property type="protein sequence ID" value="KAF6026134.1"/>
    <property type="molecule type" value="Genomic_DNA"/>
</dbReference>
<dbReference type="Proteomes" id="UP000593567">
    <property type="component" value="Unassembled WGS sequence"/>
</dbReference>
<sequence length="86" mass="9151">MTSPFLQQTGALSMHHPHRAAIQSHGSLAAYIDTMQRLGLFNFNYNKGGGTPSPLSFFPMSSVASSLASSSPIDTKKGASYSYAKP</sequence>
<name>A0A7J7JKM8_BUGNE</name>
<organism evidence="2 3">
    <name type="scientific">Bugula neritina</name>
    <name type="common">Brown bryozoan</name>
    <name type="synonym">Sertularia neritina</name>
    <dbReference type="NCBI Taxonomy" id="10212"/>
    <lineage>
        <taxon>Eukaryota</taxon>
        <taxon>Metazoa</taxon>
        <taxon>Spiralia</taxon>
        <taxon>Lophotrochozoa</taxon>
        <taxon>Bryozoa</taxon>
        <taxon>Gymnolaemata</taxon>
        <taxon>Cheilostomatida</taxon>
        <taxon>Flustrina</taxon>
        <taxon>Buguloidea</taxon>
        <taxon>Bugulidae</taxon>
        <taxon>Bugula</taxon>
    </lineage>
</organism>
<comment type="caution">
    <text evidence="2">The sequence shown here is derived from an EMBL/GenBank/DDBJ whole genome shotgun (WGS) entry which is preliminary data.</text>
</comment>